<feature type="region of interest" description="Disordered" evidence="1">
    <location>
        <begin position="1"/>
        <end position="30"/>
    </location>
</feature>
<dbReference type="AlphaFoldDB" id="A0A6A1UZ59"/>
<evidence type="ECO:0000313" key="2">
    <source>
        <dbReference type="EMBL" id="KAB1205631.1"/>
    </source>
</evidence>
<reference evidence="2 3" key="1">
    <citation type="journal article" date="2019" name="Plant Biotechnol. J.">
        <title>The red bayberry genome and genetic basis of sex determination.</title>
        <authorList>
            <person name="Jia H.M."/>
            <person name="Jia H.J."/>
            <person name="Cai Q.L."/>
            <person name="Wang Y."/>
            <person name="Zhao H.B."/>
            <person name="Yang W.F."/>
            <person name="Wang G.Y."/>
            <person name="Li Y.H."/>
            <person name="Zhan D.L."/>
            <person name="Shen Y.T."/>
            <person name="Niu Q.F."/>
            <person name="Chang L."/>
            <person name="Qiu J."/>
            <person name="Zhao L."/>
            <person name="Xie H.B."/>
            <person name="Fu W.Y."/>
            <person name="Jin J."/>
            <person name="Li X.W."/>
            <person name="Jiao Y."/>
            <person name="Zhou C.C."/>
            <person name="Tu T."/>
            <person name="Chai C.Y."/>
            <person name="Gao J.L."/>
            <person name="Fan L.J."/>
            <person name="van de Weg E."/>
            <person name="Wang J.Y."/>
            <person name="Gao Z.S."/>
        </authorList>
    </citation>
    <scope>NUCLEOTIDE SEQUENCE [LARGE SCALE GENOMIC DNA]</scope>
    <source>
        <tissue evidence="2">Leaves</tissue>
    </source>
</reference>
<evidence type="ECO:0000256" key="1">
    <source>
        <dbReference type="SAM" id="MobiDB-lite"/>
    </source>
</evidence>
<comment type="caution">
    <text evidence="2">The sequence shown here is derived from an EMBL/GenBank/DDBJ whole genome shotgun (WGS) entry which is preliminary data.</text>
</comment>
<dbReference type="EMBL" id="RXIC02000025">
    <property type="protein sequence ID" value="KAB1205631.1"/>
    <property type="molecule type" value="Genomic_DNA"/>
</dbReference>
<organism evidence="2 3">
    <name type="scientific">Morella rubra</name>
    <name type="common">Chinese bayberry</name>
    <dbReference type="NCBI Taxonomy" id="262757"/>
    <lineage>
        <taxon>Eukaryota</taxon>
        <taxon>Viridiplantae</taxon>
        <taxon>Streptophyta</taxon>
        <taxon>Embryophyta</taxon>
        <taxon>Tracheophyta</taxon>
        <taxon>Spermatophyta</taxon>
        <taxon>Magnoliopsida</taxon>
        <taxon>eudicotyledons</taxon>
        <taxon>Gunneridae</taxon>
        <taxon>Pentapetalae</taxon>
        <taxon>rosids</taxon>
        <taxon>fabids</taxon>
        <taxon>Fagales</taxon>
        <taxon>Myricaceae</taxon>
        <taxon>Morella</taxon>
    </lineage>
</organism>
<gene>
    <name evidence="2" type="ORF">CJ030_MR7G017803</name>
</gene>
<accession>A0A6A1UZ59</accession>
<name>A0A6A1UZ59_9ROSI</name>
<sequence>MNQLKRKVEDRRRRKNPRPEKKSRPRDKMDGRVRFTLQCALAWPPHAQADPLPEVTKRIARSSRGFKVGQNFTKIAMKACPVAVVYGDHKQERSKGSWSQIYPN</sequence>
<keyword evidence="3" id="KW-1185">Reference proteome</keyword>
<evidence type="ECO:0000313" key="3">
    <source>
        <dbReference type="Proteomes" id="UP000516437"/>
    </source>
</evidence>
<proteinExistence type="predicted"/>
<dbReference type="Proteomes" id="UP000516437">
    <property type="component" value="Chromosome 7"/>
</dbReference>
<protein>
    <submittedName>
        <fullName evidence="2">Uncharacterized protein</fullName>
    </submittedName>
</protein>